<evidence type="ECO:0000256" key="1">
    <source>
        <dbReference type="ARBA" id="ARBA00009986"/>
    </source>
</evidence>
<dbReference type="EMBL" id="VSSQ01028398">
    <property type="protein sequence ID" value="MPM78107.1"/>
    <property type="molecule type" value="Genomic_DNA"/>
</dbReference>
<dbReference type="GO" id="GO:0005737">
    <property type="term" value="C:cytoplasm"/>
    <property type="evidence" value="ECO:0007669"/>
    <property type="project" value="TreeGrafter"/>
</dbReference>
<dbReference type="Gene3D" id="3.40.605.10">
    <property type="entry name" value="Aldehyde Dehydrogenase, Chain A, domain 1"/>
    <property type="match status" value="1"/>
</dbReference>
<accession>A0A645CMH5</accession>
<feature type="domain" description="Aldehyde dehydrogenase" evidence="3">
    <location>
        <begin position="33"/>
        <end position="368"/>
    </location>
</feature>
<dbReference type="Gene3D" id="3.40.309.10">
    <property type="entry name" value="Aldehyde Dehydrogenase, Chain A, domain 2"/>
    <property type="match status" value="1"/>
</dbReference>
<name>A0A645CMH5_9ZZZZ</name>
<organism evidence="4">
    <name type="scientific">bioreactor metagenome</name>
    <dbReference type="NCBI Taxonomy" id="1076179"/>
    <lineage>
        <taxon>unclassified sequences</taxon>
        <taxon>metagenomes</taxon>
        <taxon>ecological metagenomes</taxon>
    </lineage>
</organism>
<dbReference type="InterPro" id="IPR029510">
    <property type="entry name" value="Ald_DH_CS_GLU"/>
</dbReference>
<keyword evidence="2 4" id="KW-0560">Oxidoreductase</keyword>
<dbReference type="PROSITE" id="PS00687">
    <property type="entry name" value="ALDEHYDE_DEHYDR_GLU"/>
    <property type="match status" value="1"/>
</dbReference>
<dbReference type="EC" id="1.2.1.28" evidence="4"/>
<dbReference type="InterPro" id="IPR015590">
    <property type="entry name" value="Aldehyde_DH_dom"/>
</dbReference>
<dbReference type="AlphaFoldDB" id="A0A645CMH5"/>
<gene>
    <name evidence="4" type="primary">mdlD_5</name>
    <name evidence="4" type="ORF">SDC9_125118</name>
</gene>
<dbReference type="SUPFAM" id="SSF53720">
    <property type="entry name" value="ALDH-like"/>
    <property type="match status" value="1"/>
</dbReference>
<dbReference type="GO" id="GO:0018479">
    <property type="term" value="F:benzaldehyde dehydrogenase (NAD+) activity"/>
    <property type="evidence" value="ECO:0007669"/>
    <property type="project" value="UniProtKB-EC"/>
</dbReference>
<proteinExistence type="inferred from homology"/>
<comment type="similarity">
    <text evidence="1">Belongs to the aldehyde dehydrogenase family.</text>
</comment>
<comment type="caution">
    <text evidence="4">The sequence shown here is derived from an EMBL/GenBank/DDBJ whole genome shotgun (WGS) entry which is preliminary data.</text>
</comment>
<dbReference type="InterPro" id="IPR016163">
    <property type="entry name" value="Ald_DH_C"/>
</dbReference>
<dbReference type="FunFam" id="3.40.309.10:FF:000003">
    <property type="entry name" value="Aldehyde dehydrogenase"/>
    <property type="match status" value="1"/>
</dbReference>
<dbReference type="PROSITE" id="PS00070">
    <property type="entry name" value="ALDEHYDE_DEHYDR_CYS"/>
    <property type="match status" value="1"/>
</dbReference>
<dbReference type="InterPro" id="IPR012394">
    <property type="entry name" value="Aldehyde_DH_NAD(P)"/>
</dbReference>
<dbReference type="Pfam" id="PF00171">
    <property type="entry name" value="Aldedh"/>
    <property type="match status" value="1"/>
</dbReference>
<dbReference type="GO" id="GO:0006081">
    <property type="term" value="P:aldehyde metabolic process"/>
    <property type="evidence" value="ECO:0007669"/>
    <property type="project" value="InterPro"/>
</dbReference>
<dbReference type="InterPro" id="IPR016162">
    <property type="entry name" value="Ald_DH_N"/>
</dbReference>
<dbReference type="PANTHER" id="PTHR43570:SF16">
    <property type="entry name" value="ALDEHYDE DEHYDROGENASE TYPE III, ISOFORM Q"/>
    <property type="match status" value="1"/>
</dbReference>
<protein>
    <submittedName>
        <fullName evidence="4">NAD(P)-dependent benzaldehyde dehydrogenase</fullName>
        <ecNumber evidence="4">1.2.1.28</ecNumber>
    </submittedName>
</protein>
<dbReference type="InterPro" id="IPR016160">
    <property type="entry name" value="Ald_DH_CS_CYS"/>
</dbReference>
<evidence type="ECO:0000256" key="2">
    <source>
        <dbReference type="ARBA" id="ARBA00023002"/>
    </source>
</evidence>
<dbReference type="PANTHER" id="PTHR43570">
    <property type="entry name" value="ALDEHYDE DEHYDROGENASE"/>
    <property type="match status" value="1"/>
</dbReference>
<evidence type="ECO:0000313" key="4">
    <source>
        <dbReference type="EMBL" id="MPM78107.1"/>
    </source>
</evidence>
<evidence type="ECO:0000259" key="3">
    <source>
        <dbReference type="Pfam" id="PF00171"/>
    </source>
</evidence>
<dbReference type="InterPro" id="IPR016161">
    <property type="entry name" value="Ald_DH/histidinol_DH"/>
</dbReference>
<reference evidence="4" key="1">
    <citation type="submission" date="2019-08" db="EMBL/GenBank/DDBJ databases">
        <authorList>
            <person name="Kucharzyk K."/>
            <person name="Murdoch R.W."/>
            <person name="Higgins S."/>
            <person name="Loffler F."/>
        </authorList>
    </citation>
    <scope>NUCLEOTIDE SEQUENCE</scope>
</reference>
<sequence>MESYLTELSIVYSELNDAIKNVEKWSKPALKKVPLHLIGSYSYTMKEPYGAALILSPWNYPVQLALAPLVGCLAAGNTAILKCSKSSLATSTLIYNLINTTFSPEIVYCVDPKFDYNELMRYRYDYIFFTGSESVGKTIMKTAAKSLTPISLELGGKSPTFVTKDADINLAAKRIVWAKLLNAGQTCVAPDYVLVDQEVKEEFIKKVLEQIEKQCPQGIQNPSYPKIINGKHYLRLKTLIDNEPYKTTPTFEDTSLKIGLTLFTNCSFSSEVMKEEIFGPILPILTYKKLQTAINVVKSKPKPLACYVFTRNKLVANHILNDLSFGGGCVNDCVMHLANHHLPFGGVGQSGLGHYHGKYSFDTFTHKKGIYKKSLIFELPLRYQPYKNKFLKIAKKILK</sequence>
<dbReference type="PIRSF" id="PIRSF036492">
    <property type="entry name" value="ALDH"/>
    <property type="match status" value="1"/>
</dbReference>